<organism evidence="8 9">
    <name type="scientific">Marivirga sericea</name>
    <dbReference type="NCBI Taxonomy" id="1028"/>
    <lineage>
        <taxon>Bacteria</taxon>
        <taxon>Pseudomonadati</taxon>
        <taxon>Bacteroidota</taxon>
        <taxon>Cytophagia</taxon>
        <taxon>Cytophagales</taxon>
        <taxon>Marivirgaceae</taxon>
        <taxon>Marivirga</taxon>
    </lineage>
</organism>
<evidence type="ECO:0000256" key="4">
    <source>
        <dbReference type="ARBA" id="ARBA00022980"/>
    </source>
</evidence>
<evidence type="ECO:0000256" key="3">
    <source>
        <dbReference type="ARBA" id="ARBA00022884"/>
    </source>
</evidence>
<evidence type="ECO:0000313" key="9">
    <source>
        <dbReference type="Proteomes" id="UP000193804"/>
    </source>
</evidence>
<proteinExistence type="inferred from homology"/>
<dbReference type="InterPro" id="IPR028909">
    <property type="entry name" value="bL21-like"/>
</dbReference>
<evidence type="ECO:0000256" key="6">
    <source>
        <dbReference type="HAMAP-Rule" id="MF_01363"/>
    </source>
</evidence>
<gene>
    <name evidence="6" type="primary">rplU</name>
    <name evidence="8" type="ORF">SAMN05661096_03673</name>
</gene>
<protein>
    <recommendedName>
        <fullName evidence="6">Large ribosomal subunit protein bL21</fullName>
    </recommendedName>
</protein>
<dbReference type="PANTHER" id="PTHR21349">
    <property type="entry name" value="50S RIBOSOMAL PROTEIN L21"/>
    <property type="match status" value="1"/>
</dbReference>
<dbReference type="GO" id="GO:0003735">
    <property type="term" value="F:structural constituent of ribosome"/>
    <property type="evidence" value="ECO:0007669"/>
    <property type="project" value="InterPro"/>
</dbReference>
<dbReference type="GO" id="GO:1990904">
    <property type="term" value="C:ribonucleoprotein complex"/>
    <property type="evidence" value="ECO:0007669"/>
    <property type="project" value="UniProtKB-KW"/>
</dbReference>
<keyword evidence="2 6" id="KW-0699">rRNA-binding</keyword>
<comment type="similarity">
    <text evidence="1 6 7">Belongs to the bacterial ribosomal protein bL21 family.</text>
</comment>
<evidence type="ECO:0000256" key="7">
    <source>
        <dbReference type="RuleBase" id="RU000562"/>
    </source>
</evidence>
<dbReference type="GO" id="GO:0006412">
    <property type="term" value="P:translation"/>
    <property type="evidence" value="ECO:0007669"/>
    <property type="project" value="UniProtKB-UniRule"/>
</dbReference>
<dbReference type="AlphaFoldDB" id="A0A1X7L9M8"/>
<keyword evidence="5 6" id="KW-0687">Ribonucleoprotein</keyword>
<evidence type="ECO:0000256" key="5">
    <source>
        <dbReference type="ARBA" id="ARBA00023274"/>
    </source>
</evidence>
<dbReference type="EMBL" id="FXAW01000009">
    <property type="protein sequence ID" value="SMG50420.1"/>
    <property type="molecule type" value="Genomic_DNA"/>
</dbReference>
<evidence type="ECO:0000256" key="1">
    <source>
        <dbReference type="ARBA" id="ARBA00008563"/>
    </source>
</evidence>
<dbReference type="GO" id="GO:0005840">
    <property type="term" value="C:ribosome"/>
    <property type="evidence" value="ECO:0007669"/>
    <property type="project" value="UniProtKB-KW"/>
</dbReference>
<dbReference type="GO" id="GO:0005737">
    <property type="term" value="C:cytoplasm"/>
    <property type="evidence" value="ECO:0007669"/>
    <property type="project" value="UniProtKB-ARBA"/>
</dbReference>
<dbReference type="InterPro" id="IPR036164">
    <property type="entry name" value="bL21-like_sf"/>
</dbReference>
<name>A0A1X7L9M8_9BACT</name>
<keyword evidence="4 6" id="KW-0689">Ribosomal protein</keyword>
<dbReference type="HAMAP" id="MF_01363">
    <property type="entry name" value="Ribosomal_bL21"/>
    <property type="match status" value="1"/>
</dbReference>
<dbReference type="InterPro" id="IPR001787">
    <property type="entry name" value="Ribosomal_bL21"/>
</dbReference>
<reference evidence="9" key="1">
    <citation type="submission" date="2017-04" db="EMBL/GenBank/DDBJ databases">
        <authorList>
            <person name="Varghese N."/>
            <person name="Submissions S."/>
        </authorList>
    </citation>
    <scope>NUCLEOTIDE SEQUENCE [LARGE SCALE GENOMIC DNA]</scope>
    <source>
        <strain evidence="9">DSM 4125</strain>
    </source>
</reference>
<dbReference type="Pfam" id="PF00829">
    <property type="entry name" value="Ribosomal_L21p"/>
    <property type="match status" value="1"/>
</dbReference>
<keyword evidence="3 6" id="KW-0694">RNA-binding</keyword>
<comment type="subunit">
    <text evidence="6">Part of the 50S ribosomal subunit. Contacts protein L20.</text>
</comment>
<keyword evidence="9" id="KW-1185">Reference proteome</keyword>
<dbReference type="GO" id="GO:0019843">
    <property type="term" value="F:rRNA binding"/>
    <property type="evidence" value="ECO:0007669"/>
    <property type="project" value="UniProtKB-UniRule"/>
</dbReference>
<evidence type="ECO:0000256" key="2">
    <source>
        <dbReference type="ARBA" id="ARBA00022730"/>
    </source>
</evidence>
<dbReference type="Proteomes" id="UP000193804">
    <property type="component" value="Unassembled WGS sequence"/>
</dbReference>
<accession>A0A1X7L9M8</accession>
<sequence>MHSFWEIVYLLKTIISMYAIVNIAGKQFKVTQDQFVYAPKMEGEDGASVEFDKVLLVDNDGKVEVGAPLVKGAKVSGKILGHVKGDKVVVFKKKRRKGYKKRNGHRQDFTKVLIEKISK</sequence>
<dbReference type="NCBIfam" id="TIGR00061">
    <property type="entry name" value="L21"/>
    <property type="match status" value="1"/>
</dbReference>
<dbReference type="STRING" id="1028.SAMN05661096_03673"/>
<comment type="function">
    <text evidence="6 7">This protein binds to 23S rRNA in the presence of protein L20.</text>
</comment>
<dbReference type="PANTHER" id="PTHR21349:SF0">
    <property type="entry name" value="LARGE RIBOSOMAL SUBUNIT PROTEIN BL21M"/>
    <property type="match status" value="1"/>
</dbReference>
<dbReference type="InterPro" id="IPR018258">
    <property type="entry name" value="Ribosomal_bL21_CS"/>
</dbReference>
<dbReference type="SUPFAM" id="SSF141091">
    <property type="entry name" value="L21p-like"/>
    <property type="match status" value="1"/>
</dbReference>
<evidence type="ECO:0000313" key="8">
    <source>
        <dbReference type="EMBL" id="SMG50420.1"/>
    </source>
</evidence>
<dbReference type="PROSITE" id="PS01169">
    <property type="entry name" value="RIBOSOMAL_L21"/>
    <property type="match status" value="1"/>
</dbReference>